<feature type="signal peptide" evidence="2">
    <location>
        <begin position="1"/>
        <end position="18"/>
    </location>
</feature>
<feature type="chain" id="PRO_5004843777" evidence="2">
    <location>
        <begin position="19"/>
        <end position="62"/>
    </location>
</feature>
<dbReference type="EMBL" id="KI925467">
    <property type="protein sequence ID" value="ETW74893.1"/>
    <property type="molecule type" value="Genomic_DNA"/>
</dbReference>
<keyword evidence="4" id="KW-1185">Reference proteome</keyword>
<dbReference type="STRING" id="747525.W4JMY5"/>
<keyword evidence="2" id="KW-0732">Signal</keyword>
<gene>
    <name evidence="3" type="ORF">HETIRDRAFT_412780</name>
</gene>
<evidence type="ECO:0000256" key="1">
    <source>
        <dbReference type="SAM" id="MobiDB-lite"/>
    </source>
</evidence>
<evidence type="ECO:0000256" key="2">
    <source>
        <dbReference type="SAM" id="SignalP"/>
    </source>
</evidence>
<evidence type="ECO:0000313" key="3">
    <source>
        <dbReference type="EMBL" id="ETW74893.1"/>
    </source>
</evidence>
<dbReference type="HOGENOM" id="CLU_2904455_0_0_1"/>
<dbReference type="Proteomes" id="UP000030671">
    <property type="component" value="Unassembled WGS sequence"/>
</dbReference>
<dbReference type="KEGG" id="hir:HETIRDRAFT_412780"/>
<proteinExistence type="predicted"/>
<protein>
    <submittedName>
        <fullName evidence="3">Uncharacterized protein</fullName>
    </submittedName>
</protein>
<sequence>MMLVVLCLTVSVLLYIRGRWVERLRREERQQQNEGQVQQQEDRGLPVPLRGDPARDDWAVLR</sequence>
<dbReference type="AlphaFoldDB" id="W4JMY5"/>
<evidence type="ECO:0000313" key="4">
    <source>
        <dbReference type="Proteomes" id="UP000030671"/>
    </source>
</evidence>
<name>W4JMY5_HETIT</name>
<organism evidence="3 4">
    <name type="scientific">Heterobasidion irregulare (strain TC 32-1)</name>
    <dbReference type="NCBI Taxonomy" id="747525"/>
    <lineage>
        <taxon>Eukaryota</taxon>
        <taxon>Fungi</taxon>
        <taxon>Dikarya</taxon>
        <taxon>Basidiomycota</taxon>
        <taxon>Agaricomycotina</taxon>
        <taxon>Agaricomycetes</taxon>
        <taxon>Russulales</taxon>
        <taxon>Bondarzewiaceae</taxon>
        <taxon>Heterobasidion</taxon>
        <taxon>Heterobasidion annosum species complex</taxon>
    </lineage>
</organism>
<dbReference type="RefSeq" id="XP_009553358.1">
    <property type="nucleotide sequence ID" value="XM_009555063.1"/>
</dbReference>
<feature type="compositionally biased region" description="Basic and acidic residues" evidence="1">
    <location>
        <begin position="52"/>
        <end position="62"/>
    </location>
</feature>
<dbReference type="GeneID" id="20673070"/>
<accession>W4JMY5</accession>
<feature type="region of interest" description="Disordered" evidence="1">
    <location>
        <begin position="29"/>
        <end position="62"/>
    </location>
</feature>
<dbReference type="InParanoid" id="W4JMY5"/>
<reference evidence="3 4" key="1">
    <citation type="journal article" date="2012" name="New Phytol.">
        <title>Insight into trade-off between wood decay and parasitism from the genome of a fungal forest pathogen.</title>
        <authorList>
            <person name="Olson A."/>
            <person name="Aerts A."/>
            <person name="Asiegbu F."/>
            <person name="Belbahri L."/>
            <person name="Bouzid O."/>
            <person name="Broberg A."/>
            <person name="Canback B."/>
            <person name="Coutinho P.M."/>
            <person name="Cullen D."/>
            <person name="Dalman K."/>
            <person name="Deflorio G."/>
            <person name="van Diepen L.T."/>
            <person name="Dunand C."/>
            <person name="Duplessis S."/>
            <person name="Durling M."/>
            <person name="Gonthier P."/>
            <person name="Grimwood J."/>
            <person name="Fossdal C.G."/>
            <person name="Hansson D."/>
            <person name="Henrissat B."/>
            <person name="Hietala A."/>
            <person name="Himmelstrand K."/>
            <person name="Hoffmeister D."/>
            <person name="Hogberg N."/>
            <person name="James T.Y."/>
            <person name="Karlsson M."/>
            <person name="Kohler A."/>
            <person name="Kues U."/>
            <person name="Lee Y.H."/>
            <person name="Lin Y.C."/>
            <person name="Lind M."/>
            <person name="Lindquist E."/>
            <person name="Lombard V."/>
            <person name="Lucas S."/>
            <person name="Lunden K."/>
            <person name="Morin E."/>
            <person name="Murat C."/>
            <person name="Park J."/>
            <person name="Raffaello T."/>
            <person name="Rouze P."/>
            <person name="Salamov A."/>
            <person name="Schmutz J."/>
            <person name="Solheim H."/>
            <person name="Stahlberg J."/>
            <person name="Velez H."/>
            <person name="de Vries R.P."/>
            <person name="Wiebenga A."/>
            <person name="Woodward S."/>
            <person name="Yakovlev I."/>
            <person name="Garbelotto M."/>
            <person name="Martin F."/>
            <person name="Grigoriev I.V."/>
            <person name="Stenlid J."/>
        </authorList>
    </citation>
    <scope>NUCLEOTIDE SEQUENCE [LARGE SCALE GENOMIC DNA]</scope>
    <source>
        <strain evidence="3 4">TC 32-1</strain>
    </source>
</reference>